<reference evidence="2 3" key="1">
    <citation type="journal article" date="2015" name="BMC Genomics">
        <title>Gene expression during zombie ant biting behavior reflects the complexity underlying fungal parasitic behavioral manipulation.</title>
        <authorList>
            <person name="de Bekker C."/>
            <person name="Ohm R.A."/>
            <person name="Loreto R.G."/>
            <person name="Sebastian A."/>
            <person name="Albert I."/>
            <person name="Merrow M."/>
            <person name="Brachmann A."/>
            <person name="Hughes D.P."/>
        </authorList>
    </citation>
    <scope>NUCLEOTIDE SEQUENCE [LARGE SCALE GENOMIC DNA]</scope>
    <source>
        <strain evidence="2 3">SC16a</strain>
    </source>
</reference>
<feature type="region of interest" description="Disordered" evidence="1">
    <location>
        <begin position="20"/>
        <end position="66"/>
    </location>
</feature>
<keyword evidence="3" id="KW-1185">Reference proteome</keyword>
<evidence type="ECO:0000313" key="3">
    <source>
        <dbReference type="Proteomes" id="UP000037136"/>
    </source>
</evidence>
<comment type="caution">
    <text evidence="2">The sequence shown here is derived from an EMBL/GenBank/DDBJ whole genome shotgun (WGS) entry which is preliminary data.</text>
</comment>
<name>A0A2A9PCC2_OPHUN</name>
<dbReference type="EMBL" id="LAZP02000220">
    <property type="protein sequence ID" value="PFH59175.1"/>
    <property type="molecule type" value="Genomic_DNA"/>
</dbReference>
<protein>
    <submittedName>
        <fullName evidence="2">Uncharacterized protein</fullName>
    </submittedName>
</protein>
<evidence type="ECO:0000313" key="2">
    <source>
        <dbReference type="EMBL" id="PFH59175.1"/>
    </source>
</evidence>
<dbReference type="Proteomes" id="UP000037136">
    <property type="component" value="Unassembled WGS sequence"/>
</dbReference>
<sequence length="66" mass="7292">MLSRSLLRREKQLLLLKTSETALTESPSSSLTVYPEQNGEDICQGNPLSRPKSQCSGFGEDSSPRH</sequence>
<feature type="compositionally biased region" description="Polar residues" evidence="1">
    <location>
        <begin position="20"/>
        <end position="32"/>
    </location>
</feature>
<proteinExistence type="predicted"/>
<gene>
    <name evidence="2" type="ORF">XA68_12736</name>
</gene>
<dbReference type="AlphaFoldDB" id="A0A2A9PCC2"/>
<organism evidence="2 3">
    <name type="scientific">Ophiocordyceps unilateralis</name>
    <name type="common">Zombie-ant fungus</name>
    <name type="synonym">Torrubia unilateralis</name>
    <dbReference type="NCBI Taxonomy" id="268505"/>
    <lineage>
        <taxon>Eukaryota</taxon>
        <taxon>Fungi</taxon>
        <taxon>Dikarya</taxon>
        <taxon>Ascomycota</taxon>
        <taxon>Pezizomycotina</taxon>
        <taxon>Sordariomycetes</taxon>
        <taxon>Hypocreomycetidae</taxon>
        <taxon>Hypocreales</taxon>
        <taxon>Ophiocordycipitaceae</taxon>
        <taxon>Ophiocordyceps</taxon>
    </lineage>
</organism>
<evidence type="ECO:0000256" key="1">
    <source>
        <dbReference type="SAM" id="MobiDB-lite"/>
    </source>
</evidence>
<accession>A0A2A9PCC2</accession>
<reference evidence="2 3" key="2">
    <citation type="journal article" date="2017" name="Sci. Rep.">
        <title>Ant-infecting Ophiocordyceps genomes reveal a high diversity of potential behavioral manipulation genes and a possible major role for enterotoxins.</title>
        <authorList>
            <person name="de Bekker C."/>
            <person name="Ohm R.A."/>
            <person name="Evans H.C."/>
            <person name="Brachmann A."/>
            <person name="Hughes D.P."/>
        </authorList>
    </citation>
    <scope>NUCLEOTIDE SEQUENCE [LARGE SCALE GENOMIC DNA]</scope>
    <source>
        <strain evidence="2 3">SC16a</strain>
    </source>
</reference>